<sequence>MIKLNQMLSIAKRYRKRNRYKVKTRTYPNFLSLYNENYSERNMYKEIQSKYPPGNFQDLSEKDAWSCYNYSQKLISFPQVLDRLELIDQLEVQNEYILNDKNLWPQTYKYTKFLTNTSTQKWVNDTDDTIKLKYSKLSDKISNMISEEYTKINHLTNLSSENVCSLKEMQQYDFSKRLLSRILNFVYIELCKDSSFIENVSAYENLKCHAFFDKLISHFEEKNDIEKFTSFSVTSSQDFVFKSTSPVLPFVQFDKLPKMESFQNYEKYQPSMFDIKKENNRKFINTGTKIHDPYECTLSIFNVESLEMMKTLKEMKGYHMDGTTQAAVEKYQKYLWNNKTLLSCFISTFATCYNFGYNSFTQLINPLPVSAFMFDGKYIQPYRFQLNDIQLWRNAEHTKCQNLFWIGEKMKLYNKISQDGQIDGFNILPIFEIINCLTRQRLGLDKMYTMKPHLKKSHNVIVNRDIFYNVKKLERREYPNRSLYY</sequence>
<name>A0A177BE99_9BILA</name>
<protein>
    <recommendedName>
        <fullName evidence="7">28S ribosomal protein S30, mitochondrial</fullName>
    </recommendedName>
</protein>
<dbReference type="GO" id="GO:0003735">
    <property type="term" value="F:structural constituent of ribosome"/>
    <property type="evidence" value="ECO:0007669"/>
    <property type="project" value="InterPro"/>
</dbReference>
<dbReference type="Pfam" id="PF07147">
    <property type="entry name" value="PDCD9"/>
    <property type="match status" value="1"/>
</dbReference>
<dbReference type="GO" id="GO:0006412">
    <property type="term" value="P:translation"/>
    <property type="evidence" value="ECO:0007669"/>
    <property type="project" value="InterPro"/>
</dbReference>
<reference evidence="5 6" key="1">
    <citation type="submission" date="2016-04" db="EMBL/GenBank/DDBJ databases">
        <title>The genome of Intoshia linei affirms orthonectids as highly simplified spiralians.</title>
        <authorList>
            <person name="Mikhailov K.V."/>
            <person name="Slusarev G.S."/>
            <person name="Nikitin M.A."/>
            <person name="Logacheva M.D."/>
            <person name="Penin A."/>
            <person name="Aleoshin V."/>
            <person name="Panchin Y.V."/>
        </authorList>
    </citation>
    <scope>NUCLEOTIDE SEQUENCE [LARGE SCALE GENOMIC DNA]</scope>
    <source>
        <strain evidence="5">Intl2013</strain>
        <tissue evidence="5">Whole animal</tissue>
    </source>
</reference>
<keyword evidence="3" id="KW-0496">Mitochondrion</keyword>
<organism evidence="5 6">
    <name type="scientific">Intoshia linei</name>
    <dbReference type="NCBI Taxonomy" id="1819745"/>
    <lineage>
        <taxon>Eukaryota</taxon>
        <taxon>Metazoa</taxon>
        <taxon>Spiralia</taxon>
        <taxon>Lophotrochozoa</taxon>
        <taxon>Mesozoa</taxon>
        <taxon>Orthonectida</taxon>
        <taxon>Rhopaluridae</taxon>
        <taxon>Intoshia</taxon>
    </lineage>
</organism>
<dbReference type="OrthoDB" id="6041973at2759"/>
<comment type="subcellular location">
    <subcellularLocation>
        <location evidence="1">Mitochondrion</location>
    </subcellularLocation>
</comment>
<evidence type="ECO:0000256" key="3">
    <source>
        <dbReference type="ARBA" id="ARBA00023128"/>
    </source>
</evidence>
<evidence type="ECO:0000313" key="5">
    <source>
        <dbReference type="EMBL" id="OAF71902.1"/>
    </source>
</evidence>
<evidence type="ECO:0000256" key="2">
    <source>
        <dbReference type="ARBA" id="ARBA00022980"/>
    </source>
</evidence>
<dbReference type="GO" id="GO:0005762">
    <property type="term" value="C:mitochondrial large ribosomal subunit"/>
    <property type="evidence" value="ECO:0007669"/>
    <property type="project" value="TreeGrafter"/>
</dbReference>
<dbReference type="InterPro" id="IPR010793">
    <property type="entry name" value="Ribosomal_mL37/mL65"/>
</dbReference>
<keyword evidence="2" id="KW-0689">Ribosomal protein</keyword>
<keyword evidence="4" id="KW-0687">Ribonucleoprotein</keyword>
<gene>
    <name evidence="5" type="ORF">A3Q56_00340</name>
</gene>
<dbReference type="PANTHER" id="PTHR13014">
    <property type="entry name" value="MITOCHONDRIAL 28S RIBOSOMAL PROTEIN S30/P52 PRO-APOTOTIC PROTEIN"/>
    <property type="match status" value="1"/>
</dbReference>
<keyword evidence="6" id="KW-1185">Reference proteome</keyword>
<accession>A0A177BE99</accession>
<comment type="caution">
    <text evidence="5">The sequence shown here is derived from an EMBL/GenBank/DDBJ whole genome shotgun (WGS) entry which is preliminary data.</text>
</comment>
<dbReference type="InterPro" id="IPR039982">
    <property type="entry name" value="Ribosomal_mL65"/>
</dbReference>
<evidence type="ECO:0000256" key="4">
    <source>
        <dbReference type="ARBA" id="ARBA00023274"/>
    </source>
</evidence>
<dbReference type="AlphaFoldDB" id="A0A177BE99"/>
<dbReference type="EMBL" id="LWCA01000016">
    <property type="protein sequence ID" value="OAF71902.1"/>
    <property type="molecule type" value="Genomic_DNA"/>
</dbReference>
<proteinExistence type="predicted"/>
<evidence type="ECO:0000256" key="1">
    <source>
        <dbReference type="ARBA" id="ARBA00004173"/>
    </source>
</evidence>
<dbReference type="PANTHER" id="PTHR13014:SF3">
    <property type="entry name" value="LARGE RIBOSOMAL SUBUNIT PROTEIN ML65"/>
    <property type="match status" value="1"/>
</dbReference>
<evidence type="ECO:0008006" key="7">
    <source>
        <dbReference type="Google" id="ProtNLM"/>
    </source>
</evidence>
<dbReference type="Proteomes" id="UP000078046">
    <property type="component" value="Unassembled WGS sequence"/>
</dbReference>
<evidence type="ECO:0000313" key="6">
    <source>
        <dbReference type="Proteomes" id="UP000078046"/>
    </source>
</evidence>